<dbReference type="Proteomes" id="UP000683925">
    <property type="component" value="Unassembled WGS sequence"/>
</dbReference>
<protein>
    <submittedName>
        <fullName evidence="4">Uncharacterized protein</fullName>
    </submittedName>
</protein>
<evidence type="ECO:0000256" key="1">
    <source>
        <dbReference type="ARBA" id="ARBA00022741"/>
    </source>
</evidence>
<dbReference type="EMBL" id="CAJJDP010000141">
    <property type="protein sequence ID" value="CAD8207138.1"/>
    <property type="molecule type" value="Genomic_DNA"/>
</dbReference>
<evidence type="ECO:0000313" key="4">
    <source>
        <dbReference type="EMBL" id="CAD8207138.1"/>
    </source>
</evidence>
<dbReference type="NCBIfam" id="TIGR00231">
    <property type="entry name" value="small_GTP"/>
    <property type="match status" value="1"/>
</dbReference>
<sequence>MQKIEQEKFQHQIKILFLGEIGTGKTTLLLKYVTQEYCPQQSTVGVDYKQKFVEYQGKMIKLQLWDSAGLEKFQSISQNYFRKANSIFFIYEITNKKPFEEVFRLLNDVEQLASPDVIKVLIGSKIDLNYKREVSYDKGKQFALQNDLEFFELSSFWNRNLEDPINYVLEQFLKQKESKQKQNIQKKQNNVALSNQIVPMSNIKTQYFDHKLNIYLAGNTATGKSSLIQKYCFQKIISTRPNLGCDVNYKIVEYQGKKIKIVLWEIYMPKVQNFYIKANSVFLIYDISQNFTFQEIFNLINLVERSAPRDAINVLIGNKIDLNCRRQVSSGEGQQMAQDRKFQFYETSAFYDNPLEDPINYVLEQFLKQKESEQQQNIEMNQLNLSFSNQIVNLSQSNSMIQVENKKGCC</sequence>
<dbReference type="SMART" id="SM00175">
    <property type="entry name" value="RAB"/>
    <property type="match status" value="2"/>
</dbReference>
<dbReference type="SMART" id="SM00176">
    <property type="entry name" value="RAN"/>
    <property type="match status" value="1"/>
</dbReference>
<keyword evidence="5" id="KW-1185">Reference proteome</keyword>
<dbReference type="PROSITE" id="PS51419">
    <property type="entry name" value="RAB"/>
    <property type="match status" value="2"/>
</dbReference>
<gene>
    <name evidence="4" type="ORF">POCTA_138.1.T1400053</name>
</gene>
<dbReference type="AlphaFoldDB" id="A0A8S1Y341"/>
<dbReference type="GO" id="GO:0005525">
    <property type="term" value="F:GTP binding"/>
    <property type="evidence" value="ECO:0007669"/>
    <property type="project" value="UniProtKB-KW"/>
</dbReference>
<evidence type="ECO:0000256" key="2">
    <source>
        <dbReference type="ARBA" id="ARBA00023134"/>
    </source>
</evidence>
<evidence type="ECO:0000313" key="5">
    <source>
        <dbReference type="Proteomes" id="UP000683925"/>
    </source>
</evidence>
<dbReference type="PROSITE" id="PS51421">
    <property type="entry name" value="RAS"/>
    <property type="match status" value="1"/>
</dbReference>
<name>A0A8S1Y341_PAROT</name>
<dbReference type="InterPro" id="IPR001806">
    <property type="entry name" value="Small_GTPase"/>
</dbReference>
<keyword evidence="1" id="KW-0547">Nucleotide-binding</keyword>
<dbReference type="InterPro" id="IPR050305">
    <property type="entry name" value="Small_GTPase_Rab"/>
</dbReference>
<dbReference type="SMART" id="SM00173">
    <property type="entry name" value="RAS"/>
    <property type="match status" value="1"/>
</dbReference>
<organism evidence="4 5">
    <name type="scientific">Paramecium octaurelia</name>
    <dbReference type="NCBI Taxonomy" id="43137"/>
    <lineage>
        <taxon>Eukaryota</taxon>
        <taxon>Sar</taxon>
        <taxon>Alveolata</taxon>
        <taxon>Ciliophora</taxon>
        <taxon>Intramacronucleata</taxon>
        <taxon>Oligohymenophorea</taxon>
        <taxon>Peniculida</taxon>
        <taxon>Parameciidae</taxon>
        <taxon>Paramecium</taxon>
    </lineage>
</organism>
<dbReference type="CDD" id="cd00154">
    <property type="entry name" value="Rab"/>
    <property type="match status" value="2"/>
</dbReference>
<keyword evidence="2" id="KW-0342">GTP-binding</keyword>
<comment type="caution">
    <text evidence="4">The sequence shown here is derived from an EMBL/GenBank/DDBJ whole genome shotgun (WGS) entry which is preliminary data.</text>
</comment>
<dbReference type="SMART" id="SM00174">
    <property type="entry name" value="RHO"/>
    <property type="match status" value="1"/>
</dbReference>
<dbReference type="FunFam" id="3.40.50.300:FF:001447">
    <property type="entry name" value="Ras-related protein Rab-1B"/>
    <property type="match status" value="1"/>
</dbReference>
<dbReference type="OrthoDB" id="10387925at2759"/>
<keyword evidence="3" id="KW-0449">Lipoprotein</keyword>
<dbReference type="OMA" id="EDPINYV"/>
<dbReference type="PANTHER" id="PTHR47980">
    <property type="entry name" value="LD44762P"/>
    <property type="match status" value="1"/>
</dbReference>
<dbReference type="GO" id="GO:0003924">
    <property type="term" value="F:GTPase activity"/>
    <property type="evidence" value="ECO:0007669"/>
    <property type="project" value="InterPro"/>
</dbReference>
<dbReference type="InterPro" id="IPR005225">
    <property type="entry name" value="Small_GTP-bd"/>
</dbReference>
<accession>A0A8S1Y341</accession>
<evidence type="ECO:0000256" key="3">
    <source>
        <dbReference type="ARBA" id="ARBA00023288"/>
    </source>
</evidence>
<reference evidence="4" key="1">
    <citation type="submission" date="2021-01" db="EMBL/GenBank/DDBJ databases">
        <authorList>
            <consortium name="Genoscope - CEA"/>
            <person name="William W."/>
        </authorList>
    </citation>
    <scope>NUCLEOTIDE SEQUENCE</scope>
</reference>
<dbReference type="Pfam" id="PF00071">
    <property type="entry name" value="Ras"/>
    <property type="match status" value="2"/>
</dbReference>
<proteinExistence type="predicted"/>